<dbReference type="InterPro" id="IPR052957">
    <property type="entry name" value="Auxin_embryo_med"/>
</dbReference>
<dbReference type="PANTHER" id="PTHR32387:SF11">
    <property type="entry name" value="PROTEIN NO VEIN C-TERMINAL DOMAIN-CONTAINING PROTEIN"/>
    <property type="match status" value="1"/>
</dbReference>
<sequence>MANDANEALRSAKLHIEEIRTKKFSIGKKEANPLTLDLHHAVTSLSAELYQKDIHFLMELIQNAEDNEYKEGVEPTLEFVLTKKDITGSGAPATLLVFNNEVGFSRKNMDSICSIGRSTKKGRRRQGFIGEKGIGFKSVFLVSSRPHIFSNGYQVSFMEEPNQDCGIGYIVPEWVSGKPNLSSIWEVYGFNKILPTTTFILPLKPDKVEAVRVQLLELHPELLLFLSKIKRVYVRGCDPQEADDVSTISIFSETEHVNLSDKGANSRVVQLSAKEKKCDTDELCKYYLWRESFPVKPGNRVNTRMDVEEWVITLAFPFGERLRRGTSSVGVFSFLPTAMVTNLPFVIQADFILASSRESILLDDVWNLGILECVPSAFVNAFQSCVRELSLFPSPGQAFEFLPAQASPIPTFDDLRESIRIKLEGLQIVPCQMLSGRNCLFLQPKHAVRILPKFRALVLQMKSEGAFSSGSPLLKRVLHSSVDLEKYSAVLYFLGVVWASGHWYTECIRSCNLLMVSDDVYIDLLDFIADNEFGCPDNMYFLPDNVQKALLDNQRSVAREKKSRHGIKSSVCNWLCNYPRVKSCIAYDYAVFLCNHVNKEPGLAFTLANFLYHAHKKSFLNDYETSYICRSFPLIDGADRVRMQRTVTLVPASGSKWVKLFGSQNPFVKQNYVDIGNAYAKSSMFLGDSVLEKELLNFIEKHCKAMDLPELSPPDVVLEKASHELSSEQAFLLLDWIRLLRTKGSSLPTKFIESIRGGKWMKTYSGYSSPRKAILPDEAGKSILDMMKHVLKDVSIIDLEFYMNRINLYQDELKFLGVGHGSYDVRRLVTNCLKSLASPQMSKDCAFSLLNFISFCRGRNVIDKDWLTVMKEKKWLKTHQGYSAPKGSILLPSEIEVETCLKITNLPIVDKTFYGSRLGCFISELTLLGVACGLEEVQKSIAENMNLTSNLSSITGSCGLLILKCIRCLGSGAAGLINRIKCQPWMKTNLGFKSPSETALPGSQWGSLFTALQLPAIDAPYYGDAITHFVEELNALEVVVDDSGASKMIAVQFNSLVSSSNLAPLTVMSLLGCIRELSQIMSLSSPELMWLTSEKWLKTRHGYKTPRESILFSSKWGSISFFVDLPLIDDAYYGIDIYKFRDELQILGVIMDFEQGASFVAKGVRSPIEGELLSADGMMSILECIKHLMSSSLDEALVDDLVSNVAKGRCLKTLSGYKTPEECVLFDPTWDCILKRSDVPSIDEFFFGTNIHAYKNQLRDIGVKVDPLDVCSFLSAFLLSQTKTAVIRRIYSFLNKFKWSPTVQDKSNSQVWIPNPEGPGVWVNSQDCVLHDQKNLFGSSLFCLDRFYKKELLPVFSSGFGVSDNPSISNYVQLWNNWALRDNSQVTVRECSLFCEYIVDNWNRDIEDNLKLNLIRLPATMSTVEEIYLMSREEVFIADDLQLKKIFSSFDKAPLFVWIPNSFSEFLISPRRLHQIYELLGVRKVSDSVECSVSSMLSVDHCEKVDARNGLIGRGLIKIVLGFLAGPEVNMSMKERHNAAKSVVMLSVYKSDKPIQVCYRLVPSASTSVEVEKLKLVLWEKDSQRLLMDKSGYENGKDDLEFVTSLADELAQGLLAQAKPTAADTLSKIIQIGFMFHFNENEVDFLLLKQNLELLVEDVAFLDSAFLSSEGPSRVYRKRASEKLELVGPSTPMLSSKKRRQ</sequence>
<organism evidence="2 3">
    <name type="scientific">Malus baccata</name>
    <name type="common">Siberian crab apple</name>
    <name type="synonym">Pyrus baccata</name>
    <dbReference type="NCBI Taxonomy" id="106549"/>
    <lineage>
        <taxon>Eukaryota</taxon>
        <taxon>Viridiplantae</taxon>
        <taxon>Streptophyta</taxon>
        <taxon>Embryophyta</taxon>
        <taxon>Tracheophyta</taxon>
        <taxon>Spermatophyta</taxon>
        <taxon>Magnoliopsida</taxon>
        <taxon>eudicotyledons</taxon>
        <taxon>Gunneridae</taxon>
        <taxon>Pentapetalae</taxon>
        <taxon>rosids</taxon>
        <taxon>fabids</taxon>
        <taxon>Rosales</taxon>
        <taxon>Rosaceae</taxon>
        <taxon>Amygdaloideae</taxon>
        <taxon>Maleae</taxon>
        <taxon>Malus</taxon>
    </lineage>
</organism>
<reference evidence="2 3" key="1">
    <citation type="journal article" date="2019" name="G3 (Bethesda)">
        <title>Sequencing of a Wild Apple (Malus baccata) Genome Unravels the Differences Between Cultivated and Wild Apple Species Regarding Disease Resistance and Cold Tolerance.</title>
        <authorList>
            <person name="Chen X."/>
        </authorList>
    </citation>
    <scope>NUCLEOTIDE SEQUENCE [LARGE SCALE GENOMIC DNA]</scope>
    <source>
        <strain evidence="3">cv. Shandingzi</strain>
        <tissue evidence="2">Leaves</tissue>
    </source>
</reference>
<keyword evidence="3" id="KW-1185">Reference proteome</keyword>
<dbReference type="InterPro" id="IPR036890">
    <property type="entry name" value="HATPase_C_sf"/>
</dbReference>
<evidence type="ECO:0000313" key="3">
    <source>
        <dbReference type="Proteomes" id="UP000315295"/>
    </source>
</evidence>
<dbReference type="Proteomes" id="UP000315295">
    <property type="component" value="Unassembled WGS sequence"/>
</dbReference>
<dbReference type="STRING" id="106549.A0A540L0I2"/>
<dbReference type="Gene3D" id="3.30.565.10">
    <property type="entry name" value="Histidine kinase-like ATPase, C-terminal domain"/>
    <property type="match status" value="1"/>
</dbReference>
<name>A0A540L0I2_MALBA</name>
<comment type="caution">
    <text evidence="2">The sequence shown here is derived from an EMBL/GenBank/DDBJ whole genome shotgun (WGS) entry which is preliminary data.</text>
</comment>
<evidence type="ECO:0000259" key="1">
    <source>
        <dbReference type="Pfam" id="PF25794"/>
    </source>
</evidence>
<dbReference type="PANTHER" id="PTHR32387">
    <property type="entry name" value="WU:FJ29H11"/>
    <property type="match status" value="1"/>
</dbReference>
<dbReference type="NCBIfam" id="NF047352">
    <property type="entry name" value="P_loop_sacsin"/>
    <property type="match status" value="1"/>
</dbReference>
<dbReference type="Pfam" id="PF25794">
    <property type="entry name" value="SACS"/>
    <property type="match status" value="1"/>
</dbReference>
<dbReference type="EMBL" id="VIEB01000828">
    <property type="protein sequence ID" value="TQD79994.1"/>
    <property type="molecule type" value="Genomic_DNA"/>
</dbReference>
<feature type="domain" description="Sacsin/Nov" evidence="1">
    <location>
        <begin position="50"/>
        <end position="155"/>
    </location>
</feature>
<gene>
    <name evidence="2" type="ORF">C1H46_034456</name>
</gene>
<dbReference type="SUPFAM" id="SSF55874">
    <property type="entry name" value="ATPase domain of HSP90 chaperone/DNA topoisomerase II/histidine kinase"/>
    <property type="match status" value="1"/>
</dbReference>
<evidence type="ECO:0000313" key="2">
    <source>
        <dbReference type="EMBL" id="TQD79994.1"/>
    </source>
</evidence>
<dbReference type="InterPro" id="IPR058210">
    <property type="entry name" value="SACS/Nov_dom"/>
</dbReference>
<accession>A0A540L0I2</accession>
<protein>
    <recommendedName>
        <fullName evidence="1">Sacsin/Nov domain-containing protein</fullName>
    </recommendedName>
</protein>
<proteinExistence type="predicted"/>